<protein>
    <submittedName>
        <fullName evidence="4">Uncharacterized protein</fullName>
    </submittedName>
</protein>
<proteinExistence type="predicted"/>
<dbReference type="EMBL" id="CDMC01000006">
    <property type="protein sequence ID" value="CEN60935.1"/>
    <property type="molecule type" value="Genomic_DNA"/>
</dbReference>
<dbReference type="InterPro" id="IPR050889">
    <property type="entry name" value="Dendritic_Spine_Reg/Scaffold"/>
</dbReference>
<dbReference type="AlphaFoldDB" id="A0A0U5GQF8"/>
<dbReference type="Pfam" id="PF12796">
    <property type="entry name" value="Ank_2"/>
    <property type="match status" value="1"/>
</dbReference>
<dbReference type="STRING" id="454130.A0A0U5GQF8"/>
<evidence type="ECO:0000313" key="4">
    <source>
        <dbReference type="EMBL" id="CEN60935.1"/>
    </source>
</evidence>
<evidence type="ECO:0000256" key="3">
    <source>
        <dbReference type="PROSITE-ProRule" id="PRU00023"/>
    </source>
</evidence>
<dbReference type="InterPro" id="IPR002110">
    <property type="entry name" value="Ankyrin_rpt"/>
</dbReference>
<dbReference type="OrthoDB" id="366390at2759"/>
<sequence length="241" mass="26645">MVKLLLRAGADIFYSPPHATGTALDQSARNAQWHVARFLLAEMRRRIDDGALDNLYTEQGWPLGWPFASREFQRQRLENSITVRILEGDFSPLVRQALRPAVRARDTPLVEELLSDIAPEIMAGEMGAELLCNALDVGSADMVRLVLRHGADPNAMMSNQFFTWNALIRAASRGKVEIVQVLVEGGADPDIRDRGGRTPLSFAAEGGHVDMVRLLLRYAVDVFSRDTMCGWTALDGLSVGE</sequence>
<dbReference type="Proteomes" id="UP000054771">
    <property type="component" value="Unassembled WGS sequence"/>
</dbReference>
<evidence type="ECO:0000313" key="5">
    <source>
        <dbReference type="Proteomes" id="UP000054771"/>
    </source>
</evidence>
<name>A0A0U5GQF8_ASPCI</name>
<organism evidence="4 5">
    <name type="scientific">Aspergillus calidoustus</name>
    <dbReference type="NCBI Taxonomy" id="454130"/>
    <lineage>
        <taxon>Eukaryota</taxon>
        <taxon>Fungi</taxon>
        <taxon>Dikarya</taxon>
        <taxon>Ascomycota</taxon>
        <taxon>Pezizomycotina</taxon>
        <taxon>Eurotiomycetes</taxon>
        <taxon>Eurotiomycetidae</taxon>
        <taxon>Eurotiales</taxon>
        <taxon>Aspergillaceae</taxon>
        <taxon>Aspergillus</taxon>
        <taxon>Aspergillus subgen. Nidulantes</taxon>
    </lineage>
</organism>
<gene>
    <name evidence="4" type="ORF">ASPCAL07606</name>
</gene>
<dbReference type="InterPro" id="IPR036770">
    <property type="entry name" value="Ankyrin_rpt-contain_sf"/>
</dbReference>
<dbReference type="SMART" id="SM00248">
    <property type="entry name" value="ANK"/>
    <property type="match status" value="3"/>
</dbReference>
<reference evidence="5" key="1">
    <citation type="journal article" date="2016" name="Genome Announc.">
        <title>Draft genome sequences of fungus Aspergillus calidoustus.</title>
        <authorList>
            <person name="Horn F."/>
            <person name="Linde J."/>
            <person name="Mattern D.J."/>
            <person name="Walther G."/>
            <person name="Guthke R."/>
            <person name="Scherlach K."/>
            <person name="Martin K."/>
            <person name="Brakhage A.A."/>
            <person name="Petzke L."/>
            <person name="Valiante V."/>
        </authorList>
    </citation>
    <scope>NUCLEOTIDE SEQUENCE [LARGE SCALE GENOMIC DNA]</scope>
    <source>
        <strain evidence="5">SF006504</strain>
    </source>
</reference>
<evidence type="ECO:0000256" key="2">
    <source>
        <dbReference type="ARBA" id="ARBA00023043"/>
    </source>
</evidence>
<dbReference type="PROSITE" id="PS50297">
    <property type="entry name" value="ANK_REP_REGION"/>
    <property type="match status" value="2"/>
</dbReference>
<dbReference type="Gene3D" id="1.25.40.20">
    <property type="entry name" value="Ankyrin repeat-containing domain"/>
    <property type="match status" value="1"/>
</dbReference>
<dbReference type="PROSITE" id="PS50088">
    <property type="entry name" value="ANK_REPEAT"/>
    <property type="match status" value="2"/>
</dbReference>
<feature type="repeat" description="ANK" evidence="3">
    <location>
        <begin position="195"/>
        <end position="227"/>
    </location>
</feature>
<accession>A0A0U5GQF8</accession>
<keyword evidence="1" id="KW-0677">Repeat</keyword>
<evidence type="ECO:0000256" key="1">
    <source>
        <dbReference type="ARBA" id="ARBA00022737"/>
    </source>
</evidence>
<keyword evidence="2 3" id="KW-0040">ANK repeat</keyword>
<dbReference type="PANTHER" id="PTHR24166">
    <property type="entry name" value="ROLLING PEBBLES, ISOFORM B"/>
    <property type="match status" value="1"/>
</dbReference>
<feature type="repeat" description="ANK" evidence="3">
    <location>
        <begin position="162"/>
        <end position="194"/>
    </location>
</feature>
<dbReference type="SUPFAM" id="SSF48403">
    <property type="entry name" value="Ankyrin repeat"/>
    <property type="match status" value="1"/>
</dbReference>
<dbReference type="PANTHER" id="PTHR24166:SF48">
    <property type="entry name" value="PROTEIN VAPYRIN"/>
    <property type="match status" value="1"/>
</dbReference>
<keyword evidence="5" id="KW-1185">Reference proteome</keyword>